<dbReference type="Pfam" id="PF25304">
    <property type="entry name" value="WHD_eIF2D"/>
    <property type="match status" value="1"/>
</dbReference>
<evidence type="ECO:0000313" key="3">
    <source>
        <dbReference type="EMBL" id="EDK38072.2"/>
    </source>
</evidence>
<evidence type="ECO:0000259" key="2">
    <source>
        <dbReference type="PROSITE" id="PS50296"/>
    </source>
</evidence>
<dbReference type="InterPro" id="IPR058886">
    <property type="entry name" value="SWIB_eIF2D"/>
</dbReference>
<dbReference type="InterPro" id="IPR001950">
    <property type="entry name" value="SUI1"/>
</dbReference>
<sequence length="540" mass="60267">MWRCKFLPMTTKQATFKSPQGISGTIYRDENETPTWFRPRGGKIHPSVFTLWKFPLLPTVMTHPHVIDVLQNGADLMLPGTIPPFDSRCSKGTVVGVVDSKHPSVIKAVGVCNLNLTQFSSVVGRTGTAVEILHHMSDELVALNKLVDIAVPDNVDNPLDKVVEQDNGNKDETLEGNEENVENSDFSETVTEATSDSHAEEEPTQESASETNKDDIEFGISTEDLDHLFIRATLQAIKVDNIDLPVSSSTFMSSHVLKNLPAMDSSYCNVKKTSWKKTAKFLKSLEKLGYLTTKGKGDDVTVTSLISKENPTIQNFVTHKTVQSTSNPSKPPTKKKKDHELNVVYLYKPTSKLRPIFNRIDKEFDNFYTSVEVRRVLDDYIKAADLVDKKNPKVVRLDDELSAATRLKESCPRDKLYSSFLTSFAVNHSIVKPGEPKGAMFKGEPPKIAIITEMRLGRKVVTRVQNFEHYFIKPHVLAEELRTKCSGSSTIGQSIQNPSITEVTVQGPHAKLITDLLNKDKGIPVSFIDVEDKTKKKKKK</sequence>
<feature type="region of interest" description="Disordered" evidence="1">
    <location>
        <begin position="157"/>
        <end position="214"/>
    </location>
</feature>
<dbReference type="RefSeq" id="XP_001486499.2">
    <property type="nucleotide sequence ID" value="XM_001486449.1"/>
</dbReference>
<dbReference type="PROSITE" id="PS50890">
    <property type="entry name" value="PUA"/>
    <property type="match status" value="1"/>
</dbReference>
<dbReference type="FunFam" id="3.30.780.10:FF:000008">
    <property type="entry name" value="eukaryotic translation initiation factor 2D"/>
    <property type="match status" value="1"/>
</dbReference>
<dbReference type="STRING" id="294746.A5DFW9"/>
<proteinExistence type="predicted"/>
<evidence type="ECO:0000313" key="4">
    <source>
        <dbReference type="Proteomes" id="UP000001997"/>
    </source>
</evidence>
<dbReference type="Gene3D" id="3.30.780.10">
    <property type="entry name" value="SUI1-like domain"/>
    <property type="match status" value="1"/>
</dbReference>
<dbReference type="Pfam" id="PF26292">
    <property type="entry name" value="PUA_elF2D"/>
    <property type="match status" value="1"/>
</dbReference>
<dbReference type="Proteomes" id="UP000001997">
    <property type="component" value="Unassembled WGS sequence"/>
</dbReference>
<dbReference type="SUPFAM" id="SSF47592">
    <property type="entry name" value="SWIB/MDM2 domain"/>
    <property type="match status" value="1"/>
</dbReference>
<evidence type="ECO:0000256" key="1">
    <source>
        <dbReference type="SAM" id="MobiDB-lite"/>
    </source>
</evidence>
<dbReference type="PANTHER" id="PTHR12217:SF4">
    <property type="entry name" value="EUKARYOTIC TRANSLATION INITIATION FACTOR 2D"/>
    <property type="match status" value="1"/>
</dbReference>
<dbReference type="InterPro" id="IPR057429">
    <property type="entry name" value="WH_eIF2D"/>
</dbReference>
<dbReference type="OMA" id="MFLKPYR"/>
<feature type="compositionally biased region" description="Basic and acidic residues" evidence="1">
    <location>
        <begin position="158"/>
        <end position="173"/>
    </location>
</feature>
<dbReference type="GO" id="GO:0001731">
    <property type="term" value="P:formation of translation preinitiation complex"/>
    <property type="evidence" value="ECO:0007669"/>
    <property type="project" value="InterPro"/>
</dbReference>
<dbReference type="KEGG" id="pgu:PGUG_02170"/>
<organism evidence="3 4">
    <name type="scientific">Meyerozyma guilliermondii (strain ATCC 6260 / CBS 566 / DSM 6381 / JCM 1539 / NBRC 10279 / NRRL Y-324)</name>
    <name type="common">Yeast</name>
    <name type="synonym">Candida guilliermondii</name>
    <dbReference type="NCBI Taxonomy" id="294746"/>
    <lineage>
        <taxon>Eukaryota</taxon>
        <taxon>Fungi</taxon>
        <taxon>Dikarya</taxon>
        <taxon>Ascomycota</taxon>
        <taxon>Saccharomycotina</taxon>
        <taxon>Pichiomycetes</taxon>
        <taxon>Debaryomycetaceae</taxon>
        <taxon>Meyerozyma</taxon>
    </lineage>
</organism>
<dbReference type="Pfam" id="PF01253">
    <property type="entry name" value="SUI1"/>
    <property type="match status" value="1"/>
</dbReference>
<reference evidence="3 4" key="1">
    <citation type="journal article" date="2009" name="Nature">
        <title>Evolution of pathogenicity and sexual reproduction in eight Candida genomes.</title>
        <authorList>
            <person name="Butler G."/>
            <person name="Rasmussen M.D."/>
            <person name="Lin M.F."/>
            <person name="Santos M.A."/>
            <person name="Sakthikumar S."/>
            <person name="Munro C.A."/>
            <person name="Rheinbay E."/>
            <person name="Grabherr M."/>
            <person name="Forche A."/>
            <person name="Reedy J.L."/>
            <person name="Agrafioti I."/>
            <person name="Arnaud M.B."/>
            <person name="Bates S."/>
            <person name="Brown A.J."/>
            <person name="Brunke S."/>
            <person name="Costanzo M.C."/>
            <person name="Fitzpatrick D.A."/>
            <person name="de Groot P.W."/>
            <person name="Harris D."/>
            <person name="Hoyer L.L."/>
            <person name="Hube B."/>
            <person name="Klis F.M."/>
            <person name="Kodira C."/>
            <person name="Lennard N."/>
            <person name="Logue M.E."/>
            <person name="Martin R."/>
            <person name="Neiman A.M."/>
            <person name="Nikolaou E."/>
            <person name="Quail M.A."/>
            <person name="Quinn J."/>
            <person name="Santos M.C."/>
            <person name="Schmitzberger F.F."/>
            <person name="Sherlock G."/>
            <person name="Shah P."/>
            <person name="Silverstein K.A."/>
            <person name="Skrzypek M.S."/>
            <person name="Soll D."/>
            <person name="Staggs R."/>
            <person name="Stansfield I."/>
            <person name="Stumpf M.P."/>
            <person name="Sudbery P.E."/>
            <person name="Srikantha T."/>
            <person name="Zeng Q."/>
            <person name="Berman J."/>
            <person name="Berriman M."/>
            <person name="Heitman J."/>
            <person name="Gow N.A."/>
            <person name="Lorenz M.C."/>
            <person name="Birren B.W."/>
            <person name="Kellis M."/>
            <person name="Cuomo C.A."/>
        </authorList>
    </citation>
    <scope>NUCLEOTIDE SEQUENCE [LARGE SCALE GENOMIC DNA]</scope>
    <source>
        <strain evidence="4">ATCC 6260 / CBS 566 / DSM 6381 / JCM 1539 / NBRC 10279 / NRRL Y-324</strain>
    </source>
</reference>
<dbReference type="Gene3D" id="1.10.245.10">
    <property type="entry name" value="SWIB/MDM2 domain"/>
    <property type="match status" value="1"/>
</dbReference>
<dbReference type="eggNOG" id="KOG2522">
    <property type="taxonomic scope" value="Eukaryota"/>
</dbReference>
<dbReference type="OrthoDB" id="199771at2759"/>
<dbReference type="SUPFAM" id="SSF55159">
    <property type="entry name" value="eIF1-like"/>
    <property type="match status" value="1"/>
</dbReference>
<dbReference type="Pfam" id="PF26291">
    <property type="entry name" value="SWIB_eIF2D"/>
    <property type="match status" value="1"/>
</dbReference>
<dbReference type="GO" id="GO:0006364">
    <property type="term" value="P:rRNA processing"/>
    <property type="evidence" value="ECO:0007669"/>
    <property type="project" value="EnsemblFungi"/>
</dbReference>
<dbReference type="GO" id="GO:0003723">
    <property type="term" value="F:RNA binding"/>
    <property type="evidence" value="ECO:0007669"/>
    <property type="project" value="EnsemblFungi"/>
</dbReference>
<name>A5DFW9_PICGU</name>
<dbReference type="HOGENOM" id="CLU_012487_1_0_1"/>
<dbReference type="InterPro" id="IPR015947">
    <property type="entry name" value="PUA-like_sf"/>
</dbReference>
<dbReference type="CDD" id="cd11608">
    <property type="entry name" value="eIF2D_C"/>
    <property type="match status" value="1"/>
</dbReference>
<accession>A5DFW9</accession>
<dbReference type="EMBL" id="CH408156">
    <property type="protein sequence ID" value="EDK38072.2"/>
    <property type="molecule type" value="Genomic_DNA"/>
</dbReference>
<feature type="compositionally biased region" description="Polar residues" evidence="1">
    <location>
        <begin position="183"/>
        <end position="194"/>
    </location>
</feature>
<dbReference type="InterPro" id="IPR048248">
    <property type="entry name" value="PUA_eIF2d-like"/>
</dbReference>
<dbReference type="AlphaFoldDB" id="A5DFW9"/>
<dbReference type="InterPro" id="IPR039757">
    <property type="entry name" value="EIF2D"/>
</dbReference>
<dbReference type="GO" id="GO:0003743">
    <property type="term" value="F:translation initiation factor activity"/>
    <property type="evidence" value="ECO:0007669"/>
    <property type="project" value="InterPro"/>
</dbReference>
<keyword evidence="4" id="KW-1185">Reference proteome</keyword>
<dbReference type="FunCoup" id="A5DFW9">
    <property type="interactions" value="502"/>
</dbReference>
<dbReference type="InterPro" id="IPR039759">
    <property type="entry name" value="eIF2D_SUI1"/>
</dbReference>
<dbReference type="Gene3D" id="3.10.400.20">
    <property type="match status" value="1"/>
</dbReference>
<dbReference type="SUPFAM" id="SSF88697">
    <property type="entry name" value="PUA domain-like"/>
    <property type="match status" value="1"/>
</dbReference>
<dbReference type="PANTHER" id="PTHR12217">
    <property type="entry name" value="EUKARYOTIC TRANSLATION INITIATION FACTOR 2D"/>
    <property type="match status" value="1"/>
</dbReference>
<dbReference type="InterPro" id="IPR036885">
    <property type="entry name" value="SWIB_MDM2_dom_sf"/>
</dbReference>
<dbReference type="VEuPathDB" id="FungiDB:PGUG_02170"/>
<dbReference type="InParanoid" id="A5DFW9"/>
<dbReference type="InterPro" id="IPR036877">
    <property type="entry name" value="SUI1_dom_sf"/>
</dbReference>
<dbReference type="PROSITE" id="PS50296">
    <property type="entry name" value="SUI1"/>
    <property type="match status" value="1"/>
</dbReference>
<gene>
    <name evidence="3" type="ORF">PGUG_02170</name>
</gene>
<protein>
    <recommendedName>
        <fullName evidence="2">SUI1 domain-containing protein</fullName>
    </recommendedName>
</protein>
<dbReference type="GeneID" id="5128352"/>
<dbReference type="CDD" id="cd21156">
    <property type="entry name" value="PUA_eIF2d-like"/>
    <property type="match status" value="1"/>
</dbReference>
<feature type="domain" description="SUI1" evidence="2">
    <location>
        <begin position="448"/>
        <end position="521"/>
    </location>
</feature>